<dbReference type="InterPro" id="IPR036890">
    <property type="entry name" value="HATPase_C_sf"/>
</dbReference>
<keyword evidence="1" id="KW-0723">Serine/threonine-protein kinase</keyword>
<evidence type="ECO:0000259" key="2">
    <source>
        <dbReference type="Pfam" id="PF13581"/>
    </source>
</evidence>
<dbReference type="EMBL" id="JACCFS010000001">
    <property type="protein sequence ID" value="NYJ37222.1"/>
    <property type="molecule type" value="Genomic_DNA"/>
</dbReference>
<protein>
    <submittedName>
        <fullName evidence="3">Anti-sigma regulatory factor (Ser/Thr protein kinase)</fullName>
    </submittedName>
</protein>
<dbReference type="PANTHER" id="PTHR35526:SF3">
    <property type="entry name" value="ANTI-SIGMA-F FACTOR RSBW"/>
    <property type="match status" value="1"/>
</dbReference>
<keyword evidence="1" id="KW-0808">Transferase</keyword>
<dbReference type="Pfam" id="PF13581">
    <property type="entry name" value="HATPase_c_2"/>
    <property type="match status" value="1"/>
</dbReference>
<evidence type="ECO:0000313" key="3">
    <source>
        <dbReference type="EMBL" id="NYJ37222.1"/>
    </source>
</evidence>
<keyword evidence="1" id="KW-0418">Kinase</keyword>
<dbReference type="GO" id="GO:0004674">
    <property type="term" value="F:protein serine/threonine kinase activity"/>
    <property type="evidence" value="ECO:0007669"/>
    <property type="project" value="UniProtKB-KW"/>
</dbReference>
<comment type="caution">
    <text evidence="3">The sequence shown here is derived from an EMBL/GenBank/DDBJ whole genome shotgun (WGS) entry which is preliminary data.</text>
</comment>
<keyword evidence="4" id="KW-1185">Reference proteome</keyword>
<dbReference type="CDD" id="cd16936">
    <property type="entry name" value="HATPase_RsbW-like"/>
    <property type="match status" value="1"/>
</dbReference>
<dbReference type="AlphaFoldDB" id="A0A7Z0ERY6"/>
<feature type="domain" description="Histidine kinase/HSP90-like ATPase" evidence="2">
    <location>
        <begin position="3"/>
        <end position="91"/>
    </location>
</feature>
<dbReference type="InterPro" id="IPR003594">
    <property type="entry name" value="HATPase_dom"/>
</dbReference>
<dbReference type="PANTHER" id="PTHR35526">
    <property type="entry name" value="ANTI-SIGMA-F FACTOR RSBW-RELATED"/>
    <property type="match status" value="1"/>
</dbReference>
<organism evidence="3 4">
    <name type="scientific">Nocardiopsis aegyptia</name>
    <dbReference type="NCBI Taxonomy" id="220378"/>
    <lineage>
        <taxon>Bacteria</taxon>
        <taxon>Bacillati</taxon>
        <taxon>Actinomycetota</taxon>
        <taxon>Actinomycetes</taxon>
        <taxon>Streptosporangiales</taxon>
        <taxon>Nocardiopsidaceae</taxon>
        <taxon>Nocardiopsis</taxon>
    </lineage>
</organism>
<name>A0A7Z0ERY6_9ACTN</name>
<proteinExistence type="predicted"/>
<dbReference type="Proteomes" id="UP000572051">
    <property type="component" value="Unassembled WGS sequence"/>
</dbReference>
<dbReference type="InterPro" id="IPR050267">
    <property type="entry name" value="Anti-sigma-factor_SerPK"/>
</dbReference>
<evidence type="ECO:0000313" key="4">
    <source>
        <dbReference type="Proteomes" id="UP000572051"/>
    </source>
</evidence>
<gene>
    <name evidence="3" type="ORF">HNR10_005103</name>
</gene>
<reference evidence="3 4" key="1">
    <citation type="submission" date="2020-07" db="EMBL/GenBank/DDBJ databases">
        <title>Sequencing the genomes of 1000 actinobacteria strains.</title>
        <authorList>
            <person name="Klenk H.-P."/>
        </authorList>
    </citation>
    <scope>NUCLEOTIDE SEQUENCE [LARGE SCALE GENOMIC DNA]</scope>
    <source>
        <strain evidence="3 4">DSM 44442</strain>
    </source>
</reference>
<dbReference type="Gene3D" id="3.30.565.10">
    <property type="entry name" value="Histidine kinase-like ATPase, C-terminal domain"/>
    <property type="match status" value="1"/>
</dbReference>
<dbReference type="SUPFAM" id="SSF55874">
    <property type="entry name" value="ATPase domain of HSP90 chaperone/DNA topoisomerase II/histidine kinase"/>
    <property type="match status" value="1"/>
</dbReference>
<sequence length="121" mass="12686">MKLPADQGGPVLLTVSELASNAVRHTASGGRFGRVEVGLELLPGKVVLLSVTDDGPRVGRGVTLPQLPCRVDALAEGGRGLRLVDAVAEKWWWSGEPGRPLTVWALIDPDRDTGSTVGLPG</sequence>
<evidence type="ECO:0000256" key="1">
    <source>
        <dbReference type="ARBA" id="ARBA00022527"/>
    </source>
</evidence>
<accession>A0A7Z0ERY6</accession>